<organism evidence="2 3">
    <name type="scientific">Actinomadura miaoliensis</name>
    <dbReference type="NCBI Taxonomy" id="430685"/>
    <lineage>
        <taxon>Bacteria</taxon>
        <taxon>Bacillati</taxon>
        <taxon>Actinomycetota</taxon>
        <taxon>Actinomycetes</taxon>
        <taxon>Streptosporangiales</taxon>
        <taxon>Thermomonosporaceae</taxon>
        <taxon>Actinomadura</taxon>
    </lineage>
</organism>
<dbReference type="Proteomes" id="UP001500683">
    <property type="component" value="Unassembled WGS sequence"/>
</dbReference>
<comment type="caution">
    <text evidence="2">The sequence shown here is derived from an EMBL/GenBank/DDBJ whole genome shotgun (WGS) entry which is preliminary data.</text>
</comment>
<evidence type="ECO:0000313" key="2">
    <source>
        <dbReference type="EMBL" id="GAA4085266.1"/>
    </source>
</evidence>
<reference evidence="3" key="1">
    <citation type="journal article" date="2019" name="Int. J. Syst. Evol. Microbiol.">
        <title>The Global Catalogue of Microorganisms (GCM) 10K type strain sequencing project: providing services to taxonomists for standard genome sequencing and annotation.</title>
        <authorList>
            <consortium name="The Broad Institute Genomics Platform"/>
            <consortium name="The Broad Institute Genome Sequencing Center for Infectious Disease"/>
            <person name="Wu L."/>
            <person name="Ma J."/>
        </authorList>
    </citation>
    <scope>NUCLEOTIDE SEQUENCE [LARGE SCALE GENOMIC DNA]</scope>
    <source>
        <strain evidence="3">JCM 16702</strain>
    </source>
</reference>
<evidence type="ECO:0000313" key="3">
    <source>
        <dbReference type="Proteomes" id="UP001500683"/>
    </source>
</evidence>
<sequence>MTLRQLIDRYGINRGSDGLPRIGGDGPIVLTSTPKNPPAPLTTAATDDTERNRPA</sequence>
<dbReference type="RefSeq" id="WP_344952463.1">
    <property type="nucleotide sequence ID" value="NZ_BAAAZG010000038.1"/>
</dbReference>
<accession>A0ABP7WBA8</accession>
<keyword evidence="3" id="KW-1185">Reference proteome</keyword>
<proteinExistence type="predicted"/>
<dbReference type="EMBL" id="BAAAZG010000038">
    <property type="protein sequence ID" value="GAA4085266.1"/>
    <property type="molecule type" value="Genomic_DNA"/>
</dbReference>
<name>A0ABP7WBA8_9ACTN</name>
<gene>
    <name evidence="2" type="ORF">GCM10022214_51600</name>
</gene>
<protein>
    <submittedName>
        <fullName evidence="2">Uncharacterized protein</fullName>
    </submittedName>
</protein>
<evidence type="ECO:0000256" key="1">
    <source>
        <dbReference type="SAM" id="MobiDB-lite"/>
    </source>
</evidence>
<feature type="region of interest" description="Disordered" evidence="1">
    <location>
        <begin position="12"/>
        <end position="55"/>
    </location>
</feature>